<dbReference type="EMBL" id="JAYMYQ010000001">
    <property type="protein sequence ID" value="KAK7360321.1"/>
    <property type="molecule type" value="Genomic_DNA"/>
</dbReference>
<organism evidence="2 3">
    <name type="scientific">Canavalia gladiata</name>
    <name type="common">Sword bean</name>
    <name type="synonym">Dolichos gladiatus</name>
    <dbReference type="NCBI Taxonomy" id="3824"/>
    <lineage>
        <taxon>Eukaryota</taxon>
        <taxon>Viridiplantae</taxon>
        <taxon>Streptophyta</taxon>
        <taxon>Embryophyta</taxon>
        <taxon>Tracheophyta</taxon>
        <taxon>Spermatophyta</taxon>
        <taxon>Magnoliopsida</taxon>
        <taxon>eudicotyledons</taxon>
        <taxon>Gunneridae</taxon>
        <taxon>Pentapetalae</taxon>
        <taxon>rosids</taxon>
        <taxon>fabids</taxon>
        <taxon>Fabales</taxon>
        <taxon>Fabaceae</taxon>
        <taxon>Papilionoideae</taxon>
        <taxon>50 kb inversion clade</taxon>
        <taxon>NPAAA clade</taxon>
        <taxon>indigoferoid/millettioid clade</taxon>
        <taxon>Phaseoleae</taxon>
        <taxon>Canavalia</taxon>
    </lineage>
</organism>
<evidence type="ECO:0000256" key="1">
    <source>
        <dbReference type="SAM" id="SignalP"/>
    </source>
</evidence>
<accession>A0AAN9R601</accession>
<gene>
    <name evidence="2" type="ORF">VNO77_02306</name>
</gene>
<feature type="chain" id="PRO_5042869732" description="Secreted protein" evidence="1">
    <location>
        <begin position="26"/>
        <end position="165"/>
    </location>
</feature>
<reference evidence="2 3" key="1">
    <citation type="submission" date="2024-01" db="EMBL/GenBank/DDBJ databases">
        <title>The genomes of 5 underutilized Papilionoideae crops provide insights into root nodulation and disease resistanc.</title>
        <authorList>
            <person name="Jiang F."/>
        </authorList>
    </citation>
    <scope>NUCLEOTIDE SEQUENCE [LARGE SCALE GENOMIC DNA]</scope>
    <source>
        <strain evidence="2">LVBAO_FW01</strain>
        <tissue evidence="2">Leaves</tissue>
    </source>
</reference>
<protein>
    <recommendedName>
        <fullName evidence="4">Secreted protein</fullName>
    </recommendedName>
</protein>
<proteinExistence type="predicted"/>
<feature type="signal peptide" evidence="1">
    <location>
        <begin position="1"/>
        <end position="25"/>
    </location>
</feature>
<comment type="caution">
    <text evidence="2">The sequence shown here is derived from an EMBL/GenBank/DDBJ whole genome shotgun (WGS) entry which is preliminary data.</text>
</comment>
<name>A0AAN9R601_CANGL</name>
<evidence type="ECO:0000313" key="3">
    <source>
        <dbReference type="Proteomes" id="UP001367508"/>
    </source>
</evidence>
<dbReference type="AlphaFoldDB" id="A0AAN9R601"/>
<keyword evidence="1" id="KW-0732">Signal</keyword>
<dbReference type="Proteomes" id="UP001367508">
    <property type="component" value="Unassembled WGS sequence"/>
</dbReference>
<sequence length="165" mass="18569">MSELVRVWLPAAFLVGLALMTLGEANTAVARSWSSVHEGARRLCSSALSTLCVRVPPIKADILMEWAFRLQRDHSDLRRSQSALRTTSPAFGLRLARSPRPLFHSASDRLPQAPPRIRIALRRALVHRRCLPACRSAFRRELHPLNFNIALTPEVRAIHSPYFAC</sequence>
<evidence type="ECO:0000313" key="2">
    <source>
        <dbReference type="EMBL" id="KAK7360321.1"/>
    </source>
</evidence>
<keyword evidence="3" id="KW-1185">Reference proteome</keyword>
<evidence type="ECO:0008006" key="4">
    <source>
        <dbReference type="Google" id="ProtNLM"/>
    </source>
</evidence>